<sequence length="107" mass="12072">MMTRNRTEELKLVFALREAPESKEVMLGEDHVRFQGKICSIENLDALRVLIGTMRALDVSTIFKEDGKKLSSDSILKKIEKIGDWGRLETDDISLQFGVAKASRFVG</sequence>
<protein>
    <submittedName>
        <fullName evidence="1">Uncharacterized protein</fullName>
    </submittedName>
</protein>
<organism evidence="1 2">
    <name type="scientific">Cupriavidus basilensis</name>
    <dbReference type="NCBI Taxonomy" id="68895"/>
    <lineage>
        <taxon>Bacteria</taxon>
        <taxon>Pseudomonadati</taxon>
        <taxon>Pseudomonadota</taxon>
        <taxon>Betaproteobacteria</taxon>
        <taxon>Burkholderiales</taxon>
        <taxon>Burkholderiaceae</taxon>
        <taxon>Cupriavidus</taxon>
    </lineage>
</organism>
<dbReference type="AlphaFoldDB" id="A0A643FXY2"/>
<evidence type="ECO:0000313" key="2">
    <source>
        <dbReference type="Proteomes" id="UP000397656"/>
    </source>
</evidence>
<reference evidence="1 2" key="1">
    <citation type="submission" date="2020-10" db="EMBL/GenBank/DDBJ databases">
        <title>Complete genome sequence of Cupriavidus basilensis CCUG 49340T.</title>
        <authorList>
            <person name="Salva-Serra F."/>
            <person name="Donoso R.A."/>
            <person name="Cho K.H."/>
            <person name="Yoo J.A."/>
            <person name="Lee K."/>
            <person name="Yoon S.-H."/>
            <person name="Perez-Pantoja D."/>
            <person name="Moore E.R.B."/>
        </authorList>
    </citation>
    <scope>NUCLEOTIDE SEQUENCE [LARGE SCALE GENOMIC DNA]</scope>
    <source>
        <strain evidence="2">CCUG 49340</strain>
    </source>
</reference>
<accession>A0A643FXY2</accession>
<dbReference type="EMBL" id="CP062804">
    <property type="protein sequence ID" value="QOT80095.1"/>
    <property type="molecule type" value="Genomic_DNA"/>
</dbReference>
<name>A0A643FXY2_9BURK</name>
<dbReference type="RefSeq" id="WP_150986514.1">
    <property type="nucleotide sequence ID" value="NZ_CP062804.1"/>
</dbReference>
<dbReference type="GeneID" id="98403537"/>
<evidence type="ECO:0000313" key="1">
    <source>
        <dbReference type="EMBL" id="QOT80095.1"/>
    </source>
</evidence>
<proteinExistence type="predicted"/>
<gene>
    <name evidence="1" type="ORF">F7R26_021650</name>
</gene>
<dbReference type="Proteomes" id="UP000397656">
    <property type="component" value="Chromosome 2"/>
</dbReference>